<dbReference type="Proteomes" id="UP001552299">
    <property type="component" value="Unassembled WGS sequence"/>
</dbReference>
<protein>
    <submittedName>
        <fullName evidence="1">Uncharacterized protein</fullName>
    </submittedName>
</protein>
<dbReference type="AlphaFoldDB" id="A0ABD0V0T3"/>
<gene>
    <name evidence="1" type="ORF">M5K25_010569</name>
</gene>
<name>A0ABD0V0T3_DENTH</name>
<comment type="caution">
    <text evidence="1">The sequence shown here is derived from an EMBL/GenBank/DDBJ whole genome shotgun (WGS) entry which is preliminary data.</text>
</comment>
<dbReference type="EMBL" id="JANQDX010000009">
    <property type="protein sequence ID" value="KAL0918555.1"/>
    <property type="molecule type" value="Genomic_DNA"/>
</dbReference>
<proteinExistence type="predicted"/>
<accession>A0ABD0V0T3</accession>
<reference evidence="1 2" key="1">
    <citation type="journal article" date="2024" name="Plant Biotechnol. J.">
        <title>Dendrobium thyrsiflorum genome and its molecular insights into genes involved in important horticultural traits.</title>
        <authorList>
            <person name="Chen B."/>
            <person name="Wang J.Y."/>
            <person name="Zheng P.J."/>
            <person name="Li K.L."/>
            <person name="Liang Y.M."/>
            <person name="Chen X.F."/>
            <person name="Zhang C."/>
            <person name="Zhao X."/>
            <person name="He X."/>
            <person name="Zhang G.Q."/>
            <person name="Liu Z.J."/>
            <person name="Xu Q."/>
        </authorList>
    </citation>
    <scope>NUCLEOTIDE SEQUENCE [LARGE SCALE GENOMIC DNA]</scope>
    <source>
        <strain evidence="1">GZMU011</strain>
    </source>
</reference>
<organism evidence="1 2">
    <name type="scientific">Dendrobium thyrsiflorum</name>
    <name type="common">Pinecone-like raceme dendrobium</name>
    <name type="synonym">Orchid</name>
    <dbReference type="NCBI Taxonomy" id="117978"/>
    <lineage>
        <taxon>Eukaryota</taxon>
        <taxon>Viridiplantae</taxon>
        <taxon>Streptophyta</taxon>
        <taxon>Embryophyta</taxon>
        <taxon>Tracheophyta</taxon>
        <taxon>Spermatophyta</taxon>
        <taxon>Magnoliopsida</taxon>
        <taxon>Liliopsida</taxon>
        <taxon>Asparagales</taxon>
        <taxon>Orchidaceae</taxon>
        <taxon>Epidendroideae</taxon>
        <taxon>Malaxideae</taxon>
        <taxon>Dendrobiinae</taxon>
        <taxon>Dendrobium</taxon>
    </lineage>
</organism>
<evidence type="ECO:0000313" key="2">
    <source>
        <dbReference type="Proteomes" id="UP001552299"/>
    </source>
</evidence>
<keyword evidence="2" id="KW-1185">Reference proteome</keyword>
<evidence type="ECO:0000313" key="1">
    <source>
        <dbReference type="EMBL" id="KAL0918555.1"/>
    </source>
</evidence>
<sequence length="80" mass="9565">MFLRKDYQIYCYKGFDKDYFPTASPSSSFSAVESTPPCYFSFPKLLRRRRHHRLPLRARNCFASTPYPQVFPHRLSAVRR</sequence>